<name>A0A937RM85_9ACTN</name>
<organism evidence="7 8">
    <name type="scientific">Frankia nepalensis</name>
    <dbReference type="NCBI Taxonomy" id="1836974"/>
    <lineage>
        <taxon>Bacteria</taxon>
        <taxon>Bacillati</taxon>
        <taxon>Actinomycetota</taxon>
        <taxon>Actinomycetes</taxon>
        <taxon>Frankiales</taxon>
        <taxon>Frankiaceae</taxon>
        <taxon>Frankia</taxon>
    </lineage>
</organism>
<keyword evidence="4" id="KW-0479">Metal-binding</keyword>
<feature type="domain" description="Pterin-binding" evidence="6">
    <location>
        <begin position="35"/>
        <end position="288"/>
    </location>
</feature>
<evidence type="ECO:0000256" key="5">
    <source>
        <dbReference type="SAM" id="MobiDB-lite"/>
    </source>
</evidence>
<keyword evidence="4 7" id="KW-0808">Transferase</keyword>
<dbReference type="GO" id="GO:0005829">
    <property type="term" value="C:cytosol"/>
    <property type="evidence" value="ECO:0007669"/>
    <property type="project" value="TreeGrafter"/>
</dbReference>
<comment type="similarity">
    <text evidence="1 4">Belongs to the DHPS family.</text>
</comment>
<evidence type="ECO:0000256" key="3">
    <source>
        <dbReference type="ARBA" id="ARBA00058850"/>
    </source>
</evidence>
<dbReference type="Proteomes" id="UP000604475">
    <property type="component" value="Unassembled WGS sequence"/>
</dbReference>
<evidence type="ECO:0000256" key="4">
    <source>
        <dbReference type="RuleBase" id="RU361205"/>
    </source>
</evidence>
<dbReference type="FunFam" id="3.20.20.20:FF:000008">
    <property type="entry name" value="Dihydropteroate synthase"/>
    <property type="match status" value="1"/>
</dbReference>
<proteinExistence type="inferred from homology"/>
<comment type="cofactor">
    <cofactor evidence="4">
        <name>Mg(2+)</name>
        <dbReference type="ChEBI" id="CHEBI:18420"/>
    </cofactor>
</comment>
<keyword evidence="8" id="KW-1185">Reference proteome</keyword>
<dbReference type="GO" id="GO:0004156">
    <property type="term" value="F:dihydropteroate synthase activity"/>
    <property type="evidence" value="ECO:0007669"/>
    <property type="project" value="UniProtKB-EC"/>
</dbReference>
<keyword evidence="4" id="KW-0460">Magnesium</keyword>
<dbReference type="SUPFAM" id="SSF51717">
    <property type="entry name" value="Dihydropteroate synthetase-like"/>
    <property type="match status" value="1"/>
</dbReference>
<comment type="subunit">
    <text evidence="2">Homodimer.</text>
</comment>
<dbReference type="Gene3D" id="3.20.20.20">
    <property type="entry name" value="Dihydropteroate synthase-like"/>
    <property type="match status" value="1"/>
</dbReference>
<dbReference type="NCBIfam" id="TIGR01496">
    <property type="entry name" value="DHPS"/>
    <property type="match status" value="1"/>
</dbReference>
<dbReference type="AlphaFoldDB" id="A0A937RM85"/>
<dbReference type="PANTHER" id="PTHR20941:SF8">
    <property type="entry name" value="INACTIVE DIHYDROPTEROATE SYNTHASE 2"/>
    <property type="match status" value="1"/>
</dbReference>
<evidence type="ECO:0000259" key="6">
    <source>
        <dbReference type="PROSITE" id="PS50972"/>
    </source>
</evidence>
<dbReference type="GO" id="GO:0046656">
    <property type="term" value="P:folic acid biosynthetic process"/>
    <property type="evidence" value="ECO:0007669"/>
    <property type="project" value="UniProtKB-KW"/>
</dbReference>
<dbReference type="CDD" id="cd00739">
    <property type="entry name" value="DHPS"/>
    <property type="match status" value="1"/>
</dbReference>
<dbReference type="InterPro" id="IPR006390">
    <property type="entry name" value="DHP_synth_dom"/>
</dbReference>
<dbReference type="Pfam" id="PF00809">
    <property type="entry name" value="Pterin_bind"/>
    <property type="match status" value="1"/>
</dbReference>
<dbReference type="InterPro" id="IPR045031">
    <property type="entry name" value="DHP_synth-like"/>
</dbReference>
<feature type="region of interest" description="Disordered" evidence="5">
    <location>
        <begin position="1"/>
        <end position="26"/>
    </location>
</feature>
<sequence>MSGSPLEPTAGAPPGDGARQGPLRLGTRVFGPTEPVVMAIVNRTPDSFFDKGATYGEAEALAAVERALAEGAGIIDIGGVKAAPGGEVSAAEELRRIGGFVARVRAAHPDAVISVDTYRAEVGRVVASEGADLLNDAWGGVDPELAEVAAASGAGLVCTHAGHLPPRTRPHRMSYPDVVADIVATTSALAERAVALGVRPDAVIIDPGHDFGKNSRHSLEATRRTGELVATGWPVLMAMSNKDFVGEALDTPVEERLEGTLAATAVSAWLGARVFRAHQVAATHRALRMVEAIRGTADLAVARRGLA</sequence>
<gene>
    <name evidence="7" type="primary">folP</name>
    <name evidence="7" type="ORF">I7412_15240</name>
</gene>
<evidence type="ECO:0000313" key="7">
    <source>
        <dbReference type="EMBL" id="MBL7628481.1"/>
    </source>
</evidence>
<evidence type="ECO:0000313" key="8">
    <source>
        <dbReference type="Proteomes" id="UP000604475"/>
    </source>
</evidence>
<dbReference type="PROSITE" id="PS50972">
    <property type="entry name" value="PTERIN_BINDING"/>
    <property type="match status" value="1"/>
</dbReference>
<keyword evidence="4" id="KW-0289">Folate biosynthesis</keyword>
<dbReference type="GO" id="GO:0046872">
    <property type="term" value="F:metal ion binding"/>
    <property type="evidence" value="ECO:0007669"/>
    <property type="project" value="UniProtKB-KW"/>
</dbReference>
<accession>A0A937RM85</accession>
<dbReference type="InterPro" id="IPR000489">
    <property type="entry name" value="Pterin-binding_dom"/>
</dbReference>
<protein>
    <recommendedName>
        <fullName evidence="4">Dihydropteroate synthase</fullName>
        <shortName evidence="4">DHPS</shortName>
        <ecNumber evidence="4">2.5.1.15</ecNumber>
    </recommendedName>
    <alternativeName>
        <fullName evidence="4">Dihydropteroate pyrophosphorylase</fullName>
    </alternativeName>
</protein>
<evidence type="ECO:0000256" key="1">
    <source>
        <dbReference type="ARBA" id="ARBA00009503"/>
    </source>
</evidence>
<dbReference type="PROSITE" id="PS00793">
    <property type="entry name" value="DHPS_2"/>
    <property type="match status" value="1"/>
</dbReference>
<dbReference type="EMBL" id="JAEACQ010000189">
    <property type="protein sequence ID" value="MBL7628481.1"/>
    <property type="molecule type" value="Genomic_DNA"/>
</dbReference>
<comment type="pathway">
    <text evidence="4">Cofactor biosynthesis; tetrahydrofolate biosynthesis; 7,8-dihydrofolate from 2-amino-4-hydroxy-6-hydroxymethyl-7,8-dihydropteridine diphosphate and 4-aminobenzoate: step 1/2.</text>
</comment>
<dbReference type="PANTHER" id="PTHR20941">
    <property type="entry name" value="FOLATE SYNTHESIS PROTEINS"/>
    <property type="match status" value="1"/>
</dbReference>
<dbReference type="EC" id="2.5.1.15" evidence="4"/>
<comment type="function">
    <text evidence="4">Catalyzes the condensation of para-aminobenzoate (pABA) with 6-hydroxymethyl-7,8-dihydropterin diphosphate (DHPt-PP) to form 7,8-dihydropteroate (H2Pte), the immediate precursor of folate derivatives.</text>
</comment>
<comment type="caution">
    <text evidence="7">The sequence shown here is derived from an EMBL/GenBank/DDBJ whole genome shotgun (WGS) entry which is preliminary data.</text>
</comment>
<comment type="function">
    <text evidence="3">Has very low affinity for the DHPS substrate 6-hydroxymethyl-7,8-dihydropterin-pyrophosphate, but can bind the inhibitor dapsone. Seems to lack dihydropteroate synthase activity, and does probably not function in folate metabolism.</text>
</comment>
<evidence type="ECO:0000256" key="2">
    <source>
        <dbReference type="ARBA" id="ARBA00011738"/>
    </source>
</evidence>
<reference evidence="7" key="1">
    <citation type="submission" date="2020-12" db="EMBL/GenBank/DDBJ databases">
        <title>Genomic characterization of non-nitrogen-fixing Frankia strains.</title>
        <authorList>
            <person name="Carlos-Shanley C."/>
            <person name="Guerra T."/>
            <person name="Hahn D."/>
        </authorList>
    </citation>
    <scope>NUCLEOTIDE SEQUENCE</scope>
    <source>
        <strain evidence="7">CN6</strain>
    </source>
</reference>
<dbReference type="InterPro" id="IPR011005">
    <property type="entry name" value="Dihydropteroate_synth-like_sf"/>
</dbReference>
<dbReference type="PROSITE" id="PS00792">
    <property type="entry name" value="DHPS_1"/>
    <property type="match status" value="1"/>
</dbReference>